<dbReference type="Pfam" id="PF08393">
    <property type="entry name" value="DHC_N2"/>
    <property type="match status" value="1"/>
</dbReference>
<evidence type="ECO:0000256" key="11">
    <source>
        <dbReference type="ARBA" id="ARBA00023175"/>
    </source>
</evidence>
<proteinExistence type="inferred from homology"/>
<keyword evidence="4" id="KW-0493">Microtubule</keyword>
<dbReference type="Pfam" id="PF08385">
    <property type="entry name" value="DHC_N1"/>
    <property type="match status" value="2"/>
</dbReference>
<keyword evidence="13" id="KW-0966">Cell projection</keyword>
<dbReference type="FunFam" id="1.20.140.100:FF:000013">
    <property type="entry name" value="Dynein heavy chain 10, axonemal"/>
    <property type="match status" value="1"/>
</dbReference>
<dbReference type="GO" id="GO:0045505">
    <property type="term" value="F:dynein intermediate chain binding"/>
    <property type="evidence" value="ECO:0007669"/>
    <property type="project" value="InterPro"/>
</dbReference>
<organism evidence="16 17">
    <name type="scientific">Cairina moschata</name>
    <name type="common">Muscovy duck</name>
    <dbReference type="NCBI Taxonomy" id="8855"/>
    <lineage>
        <taxon>Eukaryota</taxon>
        <taxon>Metazoa</taxon>
        <taxon>Chordata</taxon>
        <taxon>Craniata</taxon>
        <taxon>Vertebrata</taxon>
        <taxon>Euteleostomi</taxon>
        <taxon>Archelosauria</taxon>
        <taxon>Archosauria</taxon>
        <taxon>Dinosauria</taxon>
        <taxon>Saurischia</taxon>
        <taxon>Theropoda</taxon>
        <taxon>Coelurosauria</taxon>
        <taxon>Aves</taxon>
        <taxon>Neognathae</taxon>
        <taxon>Galloanserae</taxon>
        <taxon>Anseriformes</taxon>
        <taxon>Anatidae</taxon>
        <taxon>Anatinae</taxon>
        <taxon>Cairina</taxon>
    </lineage>
</organism>
<reference evidence="16" key="2">
    <citation type="submission" date="2025-08" db="UniProtKB">
        <authorList>
            <consortium name="Ensembl"/>
        </authorList>
    </citation>
    <scope>IDENTIFICATION</scope>
</reference>
<sequence>MSLNDVRVQWLRDQALASLGLSDPAPFEELLNRHGGEGARTVLRFFSRGAEDDEEKKAAGVLLLRIERRPQEIEEAAGEAALLACPAGPSPGYFTEPNDLTEANEVLPKMIEFGLLTADTLLMLKNVISQVNVLWLLYVKFSVFCMPFLRTGEIKLDMPTINLNSDASVLATVPEVVEALESCAMTWQKLISAALEEQLKRVPQGNGPLAEIDFWRERHAALSGLTEQTKLPGVEKVLAILQEAESERSKDLQAVLSDLRKHHVEALDNARFLSTLERYLKNLTHGTGFDVVLDTIPLLMNALRMVWVISRHYNKDERMVPLMERIAWEISTRVCKAVDLHTLFKEDRAAAKKKIAEGKSTLEQWKKSYLAVRAQIEATGREQHWEFDRKRLFGKTDYMASICQDLYDILQVVEEFYNIFGSELKAVTGDPKHIDDLLRRVDRLTSPMKELTFDPFSIKSTHDWKLIMGEFRTEVSVENVKQIFVQNLKDPPLFKNHPPVAGAIYWSRSLFYRIKHTIIRFQEVEDLLTSERGKEVKQMYLKVAKKMKEYEDQKYGQWTEGTEQMLPLLLRKPLLMVVTGEAKIVQFMVNFPPRLQEIITETKYMEQLGFPVPEIARNVALQEDKYLGYTNGLKNMLDHYHNLMGTLSEAETKLLDDHIKELWRVFRLGHRRLNWNSLGIGDFTVQCTQAIRKFESLVHQIHINSGIITDKLLLIESTNLFKFPLPKNGDELPNMKDFFVYVKGEREKDIELMVRNYTAIPKSLTKVEGRVANSKSGKSPKLASYYAYWENRIYQVLTELILKNLQAFNEAVLANVPLFQIEAVLSPPEIILQPNANKIDKMMAQCIQDCVEVTKHFVRWMHGTCIECPPQHVEDEVITLSFYSDISQNPLIIEQAALITQNVHKLLASLSKYLNQWKRYHLLWELNKDITVEKFAAKKPACVTFDEKLQFYMKITQEVTQQPLIKDEQFIRLHMGPLVYMVKENARDWMISLGKLLNESARQELFSLQEEIEKLSQNLQIPPDSLEELKIVLGTIAEIRGMSLKVELKYLDIWERYRTLAMYSIPVTEDEQEMADKIKEKWEALFFEASEVDHNLGGIKKKFTEVIFEIEDFFHKFMAEGPGAVGENLDKGLELLAIFEKEMEKLEKVQQELGSVERLFDLPATVYPDLMKAQNDMKGLKQIYEIYELQKAAKEEWSRTLWINLNVQFLQEGIEGFLKAFRKLPKAVRSMPVAFHLETKMKAFRDSIPLLLDLKNEALRERHWQDLMERTGTRFEMTTETFTLENMFAMELHKHSDIINEIVGTAVKELSIEKGVKDIAETWEQMKFTVQIYFKGTEKRGFILGSVDEILEVLDDNNVNLQSILGSRFVGPFLATAHRWEKTLSLIGEVIEIWMVVQRKWMYLESIFIGGDIRSQLPEEAKIFDSVDRMFREIIDETVKEPTIKKACEAPNRLSDLHHINDVLEKCQKSLNDYLDSKRNAFPRFFFISDEELLSILGSGNPLCIQEHMIKMYDNIASLRFQDGDNDKKIATAMISAEGEVMEFRQAVAAEGRVENWMTAVLKEMRRTNRLLTKEAIFRYCEDRSRVDWMLLYQGMMVLAANQVWWTWEVEDVFRKVKKGEKQAMKLYAKKMHQQIDDLVTRIAVPLSKNDRKKYNTVLIIDVHARDIVDTFVRDSILQAQEFEWESQLRFYWDREPDELNVRQCTGTFSYGYEYMGLNGRLVITPLTDRIYLTLTQALSMFLGGAPAGPAGTGKTETTKDLAKALGLLCVVTNCGEGMDFKAVGKIFSGLAQCGAWGCFDEFNRIDASVLSVISSQIQTIRNALMNQLKTFQFEGQEINLDSRMGIFITMNPGYAGRTELPESVKALFRPVVVIVPDLQQICEIMLFSEGFLTAKILAKKMTVLYKLAKEQLSKQHHYDFGLRALKSVLVMAGELKRGSADLSEEVVLMRALRDMNLPKFVFEDVPLFLGLISDLFPGLDCPRVRYPNFNDAVEQVLEEGGYVVLPVQVDKVVQMYETMLTRHTTMVVGPTGGGKSVVINTLCQAQTKLGLLTKLYTLNPKAMSVIELYGILDPTTRDWTDGVLSNIFREINRPTDKTERRYILFDGDVDALWVENMNSVMDDNKLLTLANGERIRLQSHCALLFEVGDLQYASPATVSRCGMVFVDPKNLKYKPYWQKWIQKRENERIELNRLFEKYVPCLIDMITEGIVDGKQGERLKTIVPQTDLNMVVQLTVMLEALIVVQPDDLDVLECFFLEALYSSLGAALRDTGRIKFDEYVKHISCMSTVHDDNILAKPGELPGQLPTLYDFHFDGIQKKWVPWMKLVPEYIHNPQKKFLDILVPTVETTRTTWLLEQMVKIKHPVVLVGESGTSKTATTQNFLSNLNKDLNVLINFSSRTTSMDVQRNLETNVEKRTKDTYGPPMGKRLIVFMDDMNMPRVDEYGTQQPIALLKLLLEKGFLYDRGKEMNCKIFRDLGFIAAMGKAGGGRNEVDPRFISLFSVFNIPFPSEQSLNLIYTSILKGHTAVFNESISEISERMTECTLKLYKMIVCDLPPTPSKFHYIFNLRDLSRVYNGLTLTTPERFQTVTQMVRVWRNECLRVFYDRLVNETDKALVQGHIKKLIEENFRDELEQAMRDPILFGDFRMALSDGEPRTYEDIQDYDAAKALFQEILEEYNEVNIKMNLVLFDDALEHLIHVHRIMRMDRGHALLIGVGGSGKQSLTRLAAFTAGCEVFEIILSRGYRENNFREDLKNLYQKLGIENKSMVFLFTDAHVAEESFLELINNMLTSGMVPALFPDDEKDTIMSQIGDEATKAGVNPTKESVWQYFVNKCTSNLHIVLGMSPVGDNLRMWCRNFPGLVNNTGIDWFLPWPPQALFAVAKSFVGGNTRVPAEISKSVVEHMVMVHESVGDFSKRFLQKLRRSNHVTPKNYLDFIHTYSKLLEEKNEFILAQCKRLDGGLDKLKEASIQLVELNKKLAEQRIVLAEKSAACEALLKEISANTEVAEEKKKLAEEKAVEIEEQNRIIAMEKMEAESALAEVMPVLEAAKLELQKLDKSDVTEIRSFAKPPKQVQAVLECVLIMRGYKELDWKTAKGMMSEANFLRSLMDINFDGISYSQVKSIRALLKNLNTTATEMELVSRAGLGMLKFVEAVMSYCDVIREVKPKREKVARLERNYYLSKRELEKIKAELATIQEELKALGDKYQEAIKEKQQLQEEAEIMQRRLEAADKLISGLKSENERWTKELEDYKTRKLNLLGDCLLCAAFLSYEGAFNWEFRNEMIYQVWQEDVLSREIPLSQPFRLESLLTNEVEVSRWVSQGLPPDELSVQNGILTTYASRFPLCIDPQQQALNWIKKKEEKNNLRMASFNDPDFLKQLELAIKYGNPFLLHGVDEYIDPMIDNVLEKNIKVAQGRTFVVLGDKEVDYDSNFRLYLNTKLANPKYTPSVFGKAMVINYTVTLKGLEDQLLSVITGFERRELEEQREHLIQETSDNRNLLKDLEDSLLRELTSSTGNMLDNLDLVQTLEETKCKATEVIEKLNLAATTAVDIDRLRDGYRPAARRGAILFSALSEMSVVNIMYQYSLVSFLDVFGFSLRKSMPSPILLKRLENIMDALTLNTYNYGCTGLFEKHKLLFSFNMTIKIEQADDNVPQEELDFFLKGNISLEKSTRKKPFAWLPDQGWEDLIRLSELFPEQFESLPDDVEKNPDVWKNWYDTDALEQMPFPMQYQNNLSGFQKLLLLRCFRVDRVYRAVTNYVTLTMSEKYVQPPVTSFEAIFEQSSPHSPVVFILSPGSDPISDLMKLAERTGFGGDRLKFLAMGQGQEKIALQMLENVAVSGEWLMLQNCHLLVRWLVTLEKALEKITKPHPDFRLWLTTDPTEGFPIGILQKSLKVVTEPPNGLKPNMQATYFKIPQEALEQCPHPAFKSLVYVLAFFHAVVQERRKFGKIGWNVPYDFNESDFQVCMEILNTYLTKAFQQNDDKIPWSSLKYLIGEVMYGGRAIDSFDRRILTVYMDEYLGDFIFDTFQTFHFYKDDKVDYKIPRGTVKDDFVEAIESLPLANTPEVFGLHANAEIGYYTEAVRDLWSHLLELQPQTGESGTGISRDEYIAHVAKDIESKIPQVFDLAQIRKGFGLHISPTTVVLLQELERFNKLIIRMAKSLAELQRALSGEVGMSSELDDVARALFNGQIPGIWRRLAPDTLKTLGNWIIFFRARYNQYTSWVNECEPKVMWLSGLHIPESYLTALVQATCRKNRWPLDHSTLYTEVTKYRTAEDITEGSIQGCFVSGLFLEGADWDIENSCLTKSKPGVLVVELPILKIIPIEAHRLKLQNTLRTPVYTTSMRRNAMGVGLVFEADLYTTRHISHWVLQGVCLTLNAD</sequence>
<reference evidence="16" key="1">
    <citation type="submission" date="2018-09" db="EMBL/GenBank/DDBJ databases">
        <title>Common duck and Muscovy duck high density SNP chip.</title>
        <authorList>
            <person name="Vignal A."/>
            <person name="Thebault N."/>
            <person name="Warren W.C."/>
        </authorList>
    </citation>
    <scope>NUCLEOTIDE SEQUENCE [LARGE SCALE GENOMIC DNA]</scope>
</reference>
<dbReference type="Gene3D" id="1.20.1270.280">
    <property type="match status" value="1"/>
</dbReference>
<dbReference type="FunFam" id="1.20.58.1120:FF:000008">
    <property type="entry name" value="Dynein heavy chain 10, axonemal"/>
    <property type="match status" value="1"/>
</dbReference>
<dbReference type="Gene3D" id="1.20.58.1120">
    <property type="match status" value="1"/>
</dbReference>
<dbReference type="InterPro" id="IPR042219">
    <property type="entry name" value="AAA_lid_11_sf"/>
</dbReference>
<dbReference type="Gene3D" id="1.20.140.100">
    <property type="entry name" value="Dynein heavy chain, N-terminal domain 2"/>
    <property type="match status" value="1"/>
</dbReference>
<keyword evidence="9 14" id="KW-0175">Coiled coil</keyword>
<dbReference type="Gene3D" id="1.10.287.2620">
    <property type="match status" value="1"/>
</dbReference>
<dbReference type="Gene3D" id="1.10.472.130">
    <property type="match status" value="1"/>
</dbReference>
<dbReference type="GO" id="GO:0008017">
    <property type="term" value="F:microtubule binding"/>
    <property type="evidence" value="ECO:0007669"/>
    <property type="project" value="UniProtKB-ARBA"/>
</dbReference>
<dbReference type="InterPro" id="IPR035699">
    <property type="entry name" value="AAA_6"/>
</dbReference>
<feature type="domain" description="AAA+ ATPase" evidence="15">
    <location>
        <begin position="2708"/>
        <end position="2870"/>
    </location>
</feature>
<comment type="similarity">
    <text evidence="2">Belongs to the dynein heavy chain family.</text>
</comment>
<dbReference type="InterPro" id="IPR042222">
    <property type="entry name" value="Dynein_2_N"/>
</dbReference>
<feature type="domain" description="AAA+ ATPase" evidence="15">
    <location>
        <begin position="2362"/>
        <end position="2511"/>
    </location>
</feature>
<dbReference type="InterPro" id="IPR004273">
    <property type="entry name" value="Dynein_heavy_D6_P-loop"/>
</dbReference>
<dbReference type="Pfam" id="PF12777">
    <property type="entry name" value="MT"/>
    <property type="match status" value="1"/>
</dbReference>
<dbReference type="Gene3D" id="1.20.920.20">
    <property type="match status" value="1"/>
</dbReference>
<keyword evidence="17" id="KW-1185">Reference proteome</keyword>
<dbReference type="FunFam" id="1.20.920.20:FF:000008">
    <property type="entry name" value="Dynein heavy chain 10, axonemal"/>
    <property type="match status" value="1"/>
</dbReference>
<dbReference type="InterPro" id="IPR024317">
    <property type="entry name" value="Dynein_heavy_chain_D4_dom"/>
</dbReference>
<dbReference type="GO" id="GO:0005858">
    <property type="term" value="C:axonemal dynein complex"/>
    <property type="evidence" value="ECO:0007669"/>
    <property type="project" value="UniProtKB-ARBA"/>
</dbReference>
<keyword evidence="10" id="KW-0969">Cilium</keyword>
<dbReference type="Gene3D" id="1.10.8.710">
    <property type="match status" value="1"/>
</dbReference>
<dbReference type="SMART" id="SM00382">
    <property type="entry name" value="AAA"/>
    <property type="match status" value="4"/>
</dbReference>
<dbReference type="Pfam" id="PF17857">
    <property type="entry name" value="AAA_lid_1"/>
    <property type="match status" value="1"/>
</dbReference>
<evidence type="ECO:0000256" key="6">
    <source>
        <dbReference type="ARBA" id="ARBA00022741"/>
    </source>
</evidence>
<dbReference type="Gene3D" id="3.10.490.20">
    <property type="match status" value="1"/>
</dbReference>
<dbReference type="FunFam" id="1.10.472.130:FF:000010">
    <property type="entry name" value="Dynein axonemal heavy chain 10"/>
    <property type="match status" value="1"/>
</dbReference>
<dbReference type="InterPro" id="IPR013594">
    <property type="entry name" value="Dynein_heavy_tail"/>
</dbReference>
<evidence type="ECO:0000256" key="5">
    <source>
        <dbReference type="ARBA" id="ARBA00022737"/>
    </source>
</evidence>
<dbReference type="FunFam" id="3.40.50.300:FF:000063">
    <property type="entry name" value="dynein heavy chain 6, axonemal"/>
    <property type="match status" value="1"/>
</dbReference>
<dbReference type="InterPro" id="IPR026983">
    <property type="entry name" value="DHC"/>
</dbReference>
<dbReference type="SUPFAM" id="SSF52540">
    <property type="entry name" value="P-loop containing nucleoside triphosphate hydrolases"/>
    <property type="match status" value="4"/>
</dbReference>
<dbReference type="PANTHER" id="PTHR22878:SF63">
    <property type="entry name" value="DYNEIN AXONEMAL HEAVY CHAIN 10"/>
    <property type="match status" value="1"/>
</dbReference>
<dbReference type="Gene3D" id="6.10.140.1060">
    <property type="match status" value="1"/>
</dbReference>
<feature type="domain" description="AAA+ ATPase" evidence="15">
    <location>
        <begin position="1743"/>
        <end position="1879"/>
    </location>
</feature>
<dbReference type="Pfam" id="PF12775">
    <property type="entry name" value="AAA_7"/>
    <property type="match status" value="1"/>
</dbReference>
<evidence type="ECO:0000256" key="12">
    <source>
        <dbReference type="ARBA" id="ARBA00023212"/>
    </source>
</evidence>
<dbReference type="FunFam" id="3.40.50.300:FF:000153">
    <property type="entry name" value="Dynein axonemal heavy chain 1"/>
    <property type="match status" value="1"/>
</dbReference>
<name>A0A8C3GNG2_CAIMO</name>
<dbReference type="FunFam" id="1.10.287.2620:FF:000002">
    <property type="entry name" value="Dynein heavy chain 2, axonemal"/>
    <property type="match status" value="1"/>
</dbReference>
<evidence type="ECO:0000259" key="15">
    <source>
        <dbReference type="SMART" id="SM00382"/>
    </source>
</evidence>
<dbReference type="InterPro" id="IPR003593">
    <property type="entry name" value="AAA+_ATPase"/>
</dbReference>
<evidence type="ECO:0000313" key="17">
    <source>
        <dbReference type="Proteomes" id="UP000694556"/>
    </source>
</evidence>
<evidence type="ECO:0000256" key="2">
    <source>
        <dbReference type="ARBA" id="ARBA00008887"/>
    </source>
</evidence>
<dbReference type="FunFam" id="1.20.920.30:FF:000007">
    <property type="entry name" value="Dynein axonemal heavy chain 10"/>
    <property type="match status" value="1"/>
</dbReference>
<dbReference type="InterPro" id="IPR043157">
    <property type="entry name" value="Dynein_AAA1S"/>
</dbReference>
<feature type="coiled-coil region" evidence="14">
    <location>
        <begin position="3174"/>
        <end position="3257"/>
    </location>
</feature>
<dbReference type="FunFam" id="3.10.490.20:FF:000006">
    <property type="entry name" value="Dynein axonemal heavy chain 10"/>
    <property type="match status" value="1"/>
</dbReference>
<evidence type="ECO:0000256" key="10">
    <source>
        <dbReference type="ARBA" id="ARBA00023069"/>
    </source>
</evidence>
<protein>
    <submittedName>
        <fullName evidence="16">Dynein axonemal heavy chain 10</fullName>
    </submittedName>
</protein>
<dbReference type="InterPro" id="IPR041466">
    <property type="entry name" value="Dynein_AAA5_ext"/>
</dbReference>
<dbReference type="InterPro" id="IPR024743">
    <property type="entry name" value="Dynein_HC_stalk"/>
</dbReference>
<feature type="coiled-coil region" evidence="14">
    <location>
        <begin position="2964"/>
        <end position="3026"/>
    </location>
</feature>
<dbReference type="GO" id="GO:0005874">
    <property type="term" value="C:microtubule"/>
    <property type="evidence" value="ECO:0007669"/>
    <property type="project" value="UniProtKB-KW"/>
</dbReference>
<evidence type="ECO:0000256" key="4">
    <source>
        <dbReference type="ARBA" id="ARBA00022701"/>
    </source>
</evidence>
<dbReference type="InterPro" id="IPR041228">
    <property type="entry name" value="Dynein_C"/>
</dbReference>
<dbReference type="Pfam" id="PF03028">
    <property type="entry name" value="Dynein_heavy"/>
    <property type="match status" value="1"/>
</dbReference>
<reference evidence="16" key="3">
    <citation type="submission" date="2025-09" db="UniProtKB">
        <authorList>
            <consortium name="Ensembl"/>
        </authorList>
    </citation>
    <scope>IDENTIFICATION</scope>
</reference>
<dbReference type="InterPro" id="IPR013602">
    <property type="entry name" value="Dynein_heavy_linker"/>
</dbReference>
<dbReference type="Gene3D" id="1.20.920.30">
    <property type="match status" value="1"/>
</dbReference>
<dbReference type="InterPro" id="IPR043160">
    <property type="entry name" value="Dynein_C_barrel"/>
</dbReference>
<dbReference type="Gene3D" id="1.10.8.1220">
    <property type="match status" value="1"/>
</dbReference>
<keyword evidence="11" id="KW-0505">Motor protein</keyword>
<dbReference type="Pfam" id="PF17852">
    <property type="entry name" value="Dynein_AAA_lid"/>
    <property type="match status" value="1"/>
</dbReference>
<evidence type="ECO:0000256" key="8">
    <source>
        <dbReference type="ARBA" id="ARBA00023017"/>
    </source>
</evidence>
<dbReference type="FunFam" id="3.40.50.300:FF:001855">
    <property type="entry name" value="Dynein axonemal heavy chain 10"/>
    <property type="match status" value="1"/>
</dbReference>
<keyword evidence="3" id="KW-0963">Cytoplasm</keyword>
<dbReference type="GO" id="GO:0007018">
    <property type="term" value="P:microtubule-based movement"/>
    <property type="evidence" value="ECO:0007669"/>
    <property type="project" value="InterPro"/>
</dbReference>
<dbReference type="GO" id="GO:0005524">
    <property type="term" value="F:ATP binding"/>
    <property type="evidence" value="ECO:0007669"/>
    <property type="project" value="UniProtKB-KW"/>
</dbReference>
<dbReference type="Gene3D" id="1.10.8.720">
    <property type="entry name" value="Region D6 of dynein motor"/>
    <property type="match status" value="1"/>
</dbReference>
<dbReference type="PANTHER" id="PTHR22878">
    <property type="entry name" value="DYNEIN HEAVY CHAIN 6, AXONEMAL-LIKE-RELATED"/>
    <property type="match status" value="1"/>
</dbReference>
<dbReference type="FunFam" id="1.10.8.720:FF:000005">
    <property type="entry name" value="Dynein axonemal heavy chain 10"/>
    <property type="match status" value="1"/>
</dbReference>
<evidence type="ECO:0000256" key="14">
    <source>
        <dbReference type="SAM" id="Coils"/>
    </source>
</evidence>
<dbReference type="InterPro" id="IPR027417">
    <property type="entry name" value="P-loop_NTPase"/>
</dbReference>
<dbReference type="Proteomes" id="UP000694556">
    <property type="component" value="Chromosome 16"/>
</dbReference>
<dbReference type="FunFam" id="3.40.50.300:FF:000049">
    <property type="entry name" value="Dynein, axonemal, heavy chain 5"/>
    <property type="match status" value="1"/>
</dbReference>
<dbReference type="Ensembl" id="ENSCMMT00000024667.1">
    <property type="protein sequence ID" value="ENSCMMP00000022525.1"/>
    <property type="gene ID" value="ENSCMMG00000013460.1"/>
</dbReference>
<evidence type="ECO:0000256" key="1">
    <source>
        <dbReference type="ARBA" id="ARBA00004430"/>
    </source>
</evidence>
<dbReference type="FunFam" id="3.20.180.20:FF:000001">
    <property type="entry name" value="Dynein axonemal heavy chain 5"/>
    <property type="match status" value="1"/>
</dbReference>
<accession>A0A8C3GNG2</accession>
<dbReference type="InterPro" id="IPR041589">
    <property type="entry name" value="DNAH3_AAA_lid_1"/>
</dbReference>
<dbReference type="InterPro" id="IPR042228">
    <property type="entry name" value="Dynein_linker_3"/>
</dbReference>
<dbReference type="GO" id="GO:0097729">
    <property type="term" value="C:9+2 motile cilium"/>
    <property type="evidence" value="ECO:0007669"/>
    <property type="project" value="UniProtKB-ARBA"/>
</dbReference>
<dbReference type="GO" id="GO:0051959">
    <property type="term" value="F:dynein light intermediate chain binding"/>
    <property type="evidence" value="ECO:0007669"/>
    <property type="project" value="InterPro"/>
</dbReference>
<dbReference type="Gene3D" id="3.40.50.300">
    <property type="entry name" value="P-loop containing nucleotide triphosphate hydrolases"/>
    <property type="match status" value="5"/>
</dbReference>
<dbReference type="FunFam" id="1.20.1270.280:FF:000005">
    <property type="entry name" value="Dynein axonemal heavy chain 10"/>
    <property type="match status" value="1"/>
</dbReference>
<dbReference type="FunFam" id="3.40.50.300:FF:002141">
    <property type="entry name" value="Dynein heavy chain"/>
    <property type="match status" value="1"/>
</dbReference>
<keyword evidence="6" id="KW-0547">Nucleotide-binding</keyword>
<evidence type="ECO:0000256" key="7">
    <source>
        <dbReference type="ARBA" id="ARBA00022840"/>
    </source>
</evidence>
<dbReference type="InterPro" id="IPR041658">
    <property type="entry name" value="AAA_lid_11"/>
</dbReference>
<keyword evidence="7" id="KW-0067">ATP-binding</keyword>
<dbReference type="Pfam" id="PF12780">
    <property type="entry name" value="AAA_8"/>
    <property type="match status" value="1"/>
</dbReference>
<dbReference type="Gene3D" id="3.20.180.20">
    <property type="entry name" value="Dynein heavy chain, N-terminal domain 2"/>
    <property type="match status" value="1"/>
</dbReference>
<keyword evidence="8" id="KW-0243">Dynein</keyword>
<dbReference type="Pfam" id="PF12774">
    <property type="entry name" value="AAA_6"/>
    <property type="match status" value="1"/>
</dbReference>
<keyword evidence="12" id="KW-0206">Cytoskeleton</keyword>
<dbReference type="Pfam" id="PF18198">
    <property type="entry name" value="AAA_lid_11"/>
    <property type="match status" value="1"/>
</dbReference>
<evidence type="ECO:0000313" key="16">
    <source>
        <dbReference type="Ensembl" id="ENSCMMP00000022525.1"/>
    </source>
</evidence>
<dbReference type="GO" id="GO:0008569">
    <property type="term" value="F:minus-end-directed microtubule motor activity"/>
    <property type="evidence" value="ECO:0007669"/>
    <property type="project" value="InterPro"/>
</dbReference>
<feature type="coiled-coil region" evidence="14">
    <location>
        <begin position="1129"/>
        <end position="1190"/>
    </location>
</feature>
<dbReference type="InterPro" id="IPR035706">
    <property type="entry name" value="AAA_9"/>
</dbReference>
<dbReference type="Pfam" id="PF12781">
    <property type="entry name" value="AAA_9"/>
    <property type="match status" value="1"/>
</dbReference>
<evidence type="ECO:0000256" key="13">
    <source>
        <dbReference type="ARBA" id="ARBA00023273"/>
    </source>
</evidence>
<dbReference type="FunFam" id="1.10.8.1220:FF:000001">
    <property type="entry name" value="Dynein axonemal heavy chain 5"/>
    <property type="match status" value="1"/>
</dbReference>
<keyword evidence="5" id="KW-0677">Repeat</keyword>
<dbReference type="FunFam" id="1.10.8.710:FF:000002">
    <property type="entry name" value="dynein heavy chain 17, axonemal"/>
    <property type="match status" value="1"/>
</dbReference>
<evidence type="ECO:0000256" key="3">
    <source>
        <dbReference type="ARBA" id="ARBA00022490"/>
    </source>
</evidence>
<feature type="domain" description="AAA+ ATPase" evidence="15">
    <location>
        <begin position="2022"/>
        <end position="2170"/>
    </location>
</feature>
<dbReference type="Pfam" id="PF18199">
    <property type="entry name" value="Dynein_C"/>
    <property type="match status" value="1"/>
</dbReference>
<comment type="subcellular location">
    <subcellularLocation>
        <location evidence="1">Cytoplasm</location>
        <location evidence="1">Cytoskeleton</location>
        <location evidence="1">Cilium axoneme</location>
    </subcellularLocation>
</comment>
<evidence type="ECO:0000256" key="9">
    <source>
        <dbReference type="ARBA" id="ARBA00023054"/>
    </source>
</evidence>